<proteinExistence type="predicted"/>
<protein>
    <submittedName>
        <fullName evidence="1">Uncharacterized protein</fullName>
    </submittedName>
</protein>
<dbReference type="InterPro" id="IPR046905">
    <property type="entry name" value="ABC-3C_MC1"/>
</dbReference>
<dbReference type="Proteomes" id="UP000609346">
    <property type="component" value="Unassembled WGS sequence"/>
</dbReference>
<dbReference type="EMBL" id="JACXZA010000001">
    <property type="protein sequence ID" value="MBD3917585.1"/>
    <property type="molecule type" value="Genomic_DNA"/>
</dbReference>
<keyword evidence="2" id="KW-1185">Reference proteome</keyword>
<name>A0ABR8MNJ5_9BACL</name>
<evidence type="ECO:0000313" key="1">
    <source>
        <dbReference type="EMBL" id="MBD3917585.1"/>
    </source>
</evidence>
<sequence>MIIRVKKHLEDNGFNPISEESKFRKHLEELGLDDVYLNKQENEMYIVKSKDEPMALDEVQIIINKIAGFTLLFPNISLSYNINLVLICPLNKKQVDNELLDGINRLNIERNKYYCRKFVLNSSAKNTDEEIDILPIRAISLHIKEQFNGYDGLNRNVSNVLGDAMFEELSKPERPELDQILKFLEIE</sequence>
<dbReference type="RefSeq" id="WP_191201870.1">
    <property type="nucleotide sequence ID" value="NZ_JACXZA010000001.1"/>
</dbReference>
<dbReference type="Pfam" id="PF20289">
    <property type="entry name" value="MComp1"/>
    <property type="match status" value="1"/>
</dbReference>
<gene>
    <name evidence="1" type="ORF">H8B09_02375</name>
</gene>
<accession>A0ABR8MNJ5</accession>
<reference evidence="1 2" key="1">
    <citation type="submission" date="2020-09" db="EMBL/GenBank/DDBJ databases">
        <title>Paenibacillus sp. strain PR3 16S rRNA gene Genome sequencing and assembly.</title>
        <authorList>
            <person name="Kim J."/>
        </authorList>
    </citation>
    <scope>NUCLEOTIDE SEQUENCE [LARGE SCALE GENOMIC DNA]</scope>
    <source>
        <strain evidence="1 2">PR3</strain>
    </source>
</reference>
<organism evidence="1 2">
    <name type="scientific">Paenibacillus terricola</name>
    <dbReference type="NCBI Taxonomy" id="2763503"/>
    <lineage>
        <taxon>Bacteria</taxon>
        <taxon>Bacillati</taxon>
        <taxon>Bacillota</taxon>
        <taxon>Bacilli</taxon>
        <taxon>Bacillales</taxon>
        <taxon>Paenibacillaceae</taxon>
        <taxon>Paenibacillus</taxon>
    </lineage>
</organism>
<evidence type="ECO:0000313" key="2">
    <source>
        <dbReference type="Proteomes" id="UP000609346"/>
    </source>
</evidence>
<comment type="caution">
    <text evidence="1">The sequence shown here is derived from an EMBL/GenBank/DDBJ whole genome shotgun (WGS) entry which is preliminary data.</text>
</comment>